<accession>A0ABS5VNU8</accession>
<proteinExistence type="predicted"/>
<organism evidence="2 3">
    <name type="scientific">Chryseosolibacter indicus</name>
    <dbReference type="NCBI Taxonomy" id="2782351"/>
    <lineage>
        <taxon>Bacteria</taxon>
        <taxon>Pseudomonadati</taxon>
        <taxon>Bacteroidota</taxon>
        <taxon>Cytophagia</taxon>
        <taxon>Cytophagales</taxon>
        <taxon>Chryseotaleaceae</taxon>
        <taxon>Chryseosolibacter</taxon>
    </lineage>
</organism>
<dbReference type="Proteomes" id="UP000772618">
    <property type="component" value="Unassembled WGS sequence"/>
</dbReference>
<evidence type="ECO:0000256" key="1">
    <source>
        <dbReference type="SAM" id="Phobius"/>
    </source>
</evidence>
<name>A0ABS5VNU8_9BACT</name>
<reference evidence="2 3" key="1">
    <citation type="submission" date="2021-05" db="EMBL/GenBank/DDBJ databases">
        <title>A Polyphasic approach of four new species of the genus Ohtaekwangia: Ohtaekwangia histidinii sp. nov., Ohtaekwangia cretensis sp. nov., Ohtaekwangia indiensis sp. nov., Ohtaekwangia reichenbachii sp. nov. from diverse environment.</title>
        <authorList>
            <person name="Octaviana S."/>
        </authorList>
    </citation>
    <scope>NUCLEOTIDE SEQUENCE [LARGE SCALE GENOMIC DNA]</scope>
    <source>
        <strain evidence="2 3">PWU20</strain>
    </source>
</reference>
<keyword evidence="1" id="KW-1133">Transmembrane helix</keyword>
<keyword evidence="3" id="KW-1185">Reference proteome</keyword>
<protein>
    <recommendedName>
        <fullName evidence="4">Zinc-finger domain-containing protein</fullName>
    </recommendedName>
</protein>
<keyword evidence="1" id="KW-0472">Membrane</keyword>
<feature type="transmembrane region" description="Helical" evidence="1">
    <location>
        <begin position="84"/>
        <end position="102"/>
    </location>
</feature>
<gene>
    <name evidence="2" type="ORF">KK060_04440</name>
</gene>
<evidence type="ECO:0000313" key="3">
    <source>
        <dbReference type="Proteomes" id="UP000772618"/>
    </source>
</evidence>
<keyword evidence="1" id="KW-0812">Transmembrane</keyword>
<sequence length="171" mass="19254">MEDFEIKVLAYLDNTMSKSDRDAFEQLIESEKHLKLRFEEIRHVDFLLRSEPLQQPPKDFTSNVISNLHQRPVEASAISIVRSLLLLSGIIMVVVICVILVTNGRFDTMTALVDLGDLNLASKYVHKNLPAISIGGRSLINVIILLNLLLGLLILDKGILRPLFQKRMHAG</sequence>
<evidence type="ECO:0000313" key="2">
    <source>
        <dbReference type="EMBL" id="MBT1702515.1"/>
    </source>
</evidence>
<comment type="caution">
    <text evidence="2">The sequence shown here is derived from an EMBL/GenBank/DDBJ whole genome shotgun (WGS) entry which is preliminary data.</text>
</comment>
<evidence type="ECO:0008006" key="4">
    <source>
        <dbReference type="Google" id="ProtNLM"/>
    </source>
</evidence>
<dbReference type="EMBL" id="JAHESD010000006">
    <property type="protein sequence ID" value="MBT1702515.1"/>
    <property type="molecule type" value="Genomic_DNA"/>
</dbReference>
<feature type="transmembrane region" description="Helical" evidence="1">
    <location>
        <begin position="139"/>
        <end position="160"/>
    </location>
</feature>